<evidence type="ECO:0000313" key="2">
    <source>
        <dbReference type="EMBL" id="GAA3167017.1"/>
    </source>
</evidence>
<name>A0ABP6P4A0_9ACTN</name>
<keyword evidence="3" id="KW-1185">Reference proteome</keyword>
<protein>
    <submittedName>
        <fullName evidence="2">Uncharacterized protein</fullName>
    </submittedName>
</protein>
<accession>A0ABP6P4A0</accession>
<feature type="region of interest" description="Disordered" evidence="1">
    <location>
        <begin position="1"/>
        <end position="57"/>
    </location>
</feature>
<reference evidence="3" key="1">
    <citation type="journal article" date="2019" name="Int. J. Syst. Evol. Microbiol.">
        <title>The Global Catalogue of Microorganisms (GCM) 10K type strain sequencing project: providing services to taxonomists for standard genome sequencing and annotation.</title>
        <authorList>
            <consortium name="The Broad Institute Genomics Platform"/>
            <consortium name="The Broad Institute Genome Sequencing Center for Infectious Disease"/>
            <person name="Wu L."/>
            <person name="Ma J."/>
        </authorList>
    </citation>
    <scope>NUCLEOTIDE SEQUENCE [LARGE SCALE GENOMIC DNA]</scope>
    <source>
        <strain evidence="3">JCM 15614</strain>
    </source>
</reference>
<evidence type="ECO:0000313" key="3">
    <source>
        <dbReference type="Proteomes" id="UP001499924"/>
    </source>
</evidence>
<comment type="caution">
    <text evidence="2">The sequence shown here is derived from an EMBL/GenBank/DDBJ whole genome shotgun (WGS) entry which is preliminary data.</text>
</comment>
<proteinExistence type="predicted"/>
<organism evidence="2 3">
    <name type="scientific">Blastococcus jejuensis</name>
    <dbReference type="NCBI Taxonomy" id="351224"/>
    <lineage>
        <taxon>Bacteria</taxon>
        <taxon>Bacillati</taxon>
        <taxon>Actinomycetota</taxon>
        <taxon>Actinomycetes</taxon>
        <taxon>Geodermatophilales</taxon>
        <taxon>Geodermatophilaceae</taxon>
        <taxon>Blastococcus</taxon>
    </lineage>
</organism>
<sequence length="57" mass="6134">MEKREPDTSGDYGYDLVHESVGAARPPARGSGADDAERAARSGDQDGDYGYDEAHDF</sequence>
<dbReference type="RefSeq" id="WP_344688662.1">
    <property type="nucleotide sequence ID" value="NZ_BAAAVV010000004.1"/>
</dbReference>
<evidence type="ECO:0000256" key="1">
    <source>
        <dbReference type="SAM" id="MobiDB-lite"/>
    </source>
</evidence>
<dbReference type="EMBL" id="BAAAVV010000004">
    <property type="protein sequence ID" value="GAA3167017.1"/>
    <property type="molecule type" value="Genomic_DNA"/>
</dbReference>
<feature type="compositionally biased region" description="Basic and acidic residues" evidence="1">
    <location>
        <begin position="35"/>
        <end position="44"/>
    </location>
</feature>
<feature type="compositionally biased region" description="Low complexity" evidence="1">
    <location>
        <begin position="22"/>
        <end position="33"/>
    </location>
</feature>
<gene>
    <name evidence="2" type="ORF">GCM10010531_19620</name>
</gene>
<dbReference type="Proteomes" id="UP001499924">
    <property type="component" value="Unassembled WGS sequence"/>
</dbReference>